<dbReference type="Proteomes" id="UP000636458">
    <property type="component" value="Unassembled WGS sequence"/>
</dbReference>
<name>A0A934SW15_9MICO</name>
<gene>
    <name evidence="1" type="ORF">IV501_15575</name>
</gene>
<keyword evidence="2" id="KW-1185">Reference proteome</keyword>
<dbReference type="Gene3D" id="2.30.110.10">
    <property type="entry name" value="Electron Transport, Fmn-binding Protein, Chain A"/>
    <property type="match status" value="1"/>
</dbReference>
<dbReference type="RefSeq" id="WP_200557242.1">
    <property type="nucleotide sequence ID" value="NZ_JAEPES010000006.1"/>
</dbReference>
<dbReference type="AlphaFoldDB" id="A0A934SW15"/>
<accession>A0A934SW15</accession>
<dbReference type="SUPFAM" id="SSF50475">
    <property type="entry name" value="FMN-binding split barrel"/>
    <property type="match status" value="1"/>
</dbReference>
<organism evidence="1 2">
    <name type="scientific">Lacisediminihabitans changchengi</name>
    <dbReference type="NCBI Taxonomy" id="2787634"/>
    <lineage>
        <taxon>Bacteria</taxon>
        <taxon>Bacillati</taxon>
        <taxon>Actinomycetota</taxon>
        <taxon>Actinomycetes</taxon>
        <taxon>Micrococcales</taxon>
        <taxon>Microbacteriaceae</taxon>
        <taxon>Lacisediminihabitans</taxon>
    </lineage>
</organism>
<evidence type="ECO:0000313" key="2">
    <source>
        <dbReference type="Proteomes" id="UP000636458"/>
    </source>
</evidence>
<dbReference type="Pfam" id="PF12900">
    <property type="entry name" value="Pyridox_ox_2"/>
    <property type="match status" value="1"/>
</dbReference>
<dbReference type="InterPro" id="IPR012349">
    <property type="entry name" value="Split_barrel_FMN-bd"/>
</dbReference>
<reference evidence="1" key="1">
    <citation type="submission" date="2021-01" db="EMBL/GenBank/DDBJ databases">
        <title>Lacisediminihabitans sp. nov. strain G11-30, isolated from Antarctic Soil.</title>
        <authorList>
            <person name="Li J."/>
        </authorList>
    </citation>
    <scope>NUCLEOTIDE SEQUENCE</scope>
    <source>
        <strain evidence="1">G11-30</strain>
    </source>
</reference>
<dbReference type="EMBL" id="JAEPES010000006">
    <property type="protein sequence ID" value="MBK4349049.1"/>
    <property type="molecule type" value="Genomic_DNA"/>
</dbReference>
<protein>
    <submittedName>
        <fullName evidence="1">Pyridoxamine 5'-phosphate oxidase family protein</fullName>
    </submittedName>
</protein>
<dbReference type="InterPro" id="IPR024747">
    <property type="entry name" value="Pyridox_Oxase-rel"/>
</dbReference>
<comment type="caution">
    <text evidence="1">The sequence shown here is derived from an EMBL/GenBank/DDBJ whole genome shotgun (WGS) entry which is preliminary data.</text>
</comment>
<sequence length="134" mass="15350">MTELSDDSAWKLLEERNFGHLGLSHNDLPDIYPVNYAVDHRTILFRTAAGEKLHELTDNRHVVFEVDSETSNGTWSVIAKGHAKALTHDPELVERVADAFPPWIPIEPFVFVRITAESIRGRQFTRHVPVARRR</sequence>
<proteinExistence type="predicted"/>
<evidence type="ECO:0000313" key="1">
    <source>
        <dbReference type="EMBL" id="MBK4349049.1"/>
    </source>
</evidence>